<keyword evidence="3" id="KW-1185">Reference proteome</keyword>
<reference evidence="2" key="1">
    <citation type="journal article" date="2020" name="Cell">
        <title>Large-Scale Comparative Analyses of Tick Genomes Elucidate Their Genetic Diversity and Vector Capacities.</title>
        <authorList>
            <consortium name="Tick Genome and Microbiome Consortium (TIGMIC)"/>
            <person name="Jia N."/>
            <person name="Wang J."/>
            <person name="Shi W."/>
            <person name="Du L."/>
            <person name="Sun Y."/>
            <person name="Zhan W."/>
            <person name="Jiang J.F."/>
            <person name="Wang Q."/>
            <person name="Zhang B."/>
            <person name="Ji P."/>
            <person name="Bell-Sakyi L."/>
            <person name="Cui X.M."/>
            <person name="Yuan T.T."/>
            <person name="Jiang B.G."/>
            <person name="Yang W.F."/>
            <person name="Lam T.T."/>
            <person name="Chang Q.C."/>
            <person name="Ding S.J."/>
            <person name="Wang X.J."/>
            <person name="Zhu J.G."/>
            <person name="Ruan X.D."/>
            <person name="Zhao L."/>
            <person name="Wei J.T."/>
            <person name="Ye R.Z."/>
            <person name="Que T.C."/>
            <person name="Du C.H."/>
            <person name="Zhou Y.H."/>
            <person name="Cheng J.X."/>
            <person name="Dai P.F."/>
            <person name="Guo W.B."/>
            <person name="Han X.H."/>
            <person name="Huang E.J."/>
            <person name="Li L.F."/>
            <person name="Wei W."/>
            <person name="Gao Y.C."/>
            <person name="Liu J.Z."/>
            <person name="Shao H.Z."/>
            <person name="Wang X."/>
            <person name="Wang C.C."/>
            <person name="Yang T.C."/>
            <person name="Huo Q.B."/>
            <person name="Li W."/>
            <person name="Chen H.Y."/>
            <person name="Chen S.E."/>
            <person name="Zhou L.G."/>
            <person name="Ni X.B."/>
            <person name="Tian J.H."/>
            <person name="Sheng Y."/>
            <person name="Liu T."/>
            <person name="Pan Y.S."/>
            <person name="Xia L.Y."/>
            <person name="Li J."/>
            <person name="Zhao F."/>
            <person name="Cao W.C."/>
        </authorList>
    </citation>
    <scope>NUCLEOTIDE SEQUENCE</scope>
    <source>
        <strain evidence="2">Rmic-2018</strain>
    </source>
</reference>
<name>A0A9J6EJL0_RHIMP</name>
<accession>A0A9J6EJL0</accession>
<comment type="caution">
    <text evidence="2">The sequence shown here is derived from an EMBL/GenBank/DDBJ whole genome shotgun (WGS) entry which is preliminary data.</text>
</comment>
<dbReference type="Proteomes" id="UP000821866">
    <property type="component" value="Chromosome 11"/>
</dbReference>
<proteinExistence type="predicted"/>
<feature type="domain" description="PiggyBac transposable element-derived protein" evidence="1">
    <location>
        <begin position="21"/>
        <end position="81"/>
    </location>
</feature>
<reference evidence="2" key="2">
    <citation type="submission" date="2021-09" db="EMBL/GenBank/DDBJ databases">
        <authorList>
            <person name="Jia N."/>
            <person name="Wang J."/>
            <person name="Shi W."/>
            <person name="Du L."/>
            <person name="Sun Y."/>
            <person name="Zhan W."/>
            <person name="Jiang J."/>
            <person name="Wang Q."/>
            <person name="Zhang B."/>
            <person name="Ji P."/>
            <person name="Sakyi L.B."/>
            <person name="Cui X."/>
            <person name="Yuan T."/>
            <person name="Jiang B."/>
            <person name="Yang W."/>
            <person name="Lam T.T.-Y."/>
            <person name="Chang Q."/>
            <person name="Ding S."/>
            <person name="Wang X."/>
            <person name="Zhu J."/>
            <person name="Ruan X."/>
            <person name="Zhao L."/>
            <person name="Wei J."/>
            <person name="Que T."/>
            <person name="Du C."/>
            <person name="Cheng J."/>
            <person name="Dai P."/>
            <person name="Han X."/>
            <person name="Huang E."/>
            <person name="Gao Y."/>
            <person name="Liu J."/>
            <person name="Shao H."/>
            <person name="Ye R."/>
            <person name="Li L."/>
            <person name="Wei W."/>
            <person name="Wang X."/>
            <person name="Wang C."/>
            <person name="Huo Q."/>
            <person name="Li W."/>
            <person name="Guo W."/>
            <person name="Chen H."/>
            <person name="Chen S."/>
            <person name="Zhou L."/>
            <person name="Zhou L."/>
            <person name="Ni X."/>
            <person name="Tian J."/>
            <person name="Zhou Y."/>
            <person name="Sheng Y."/>
            <person name="Liu T."/>
            <person name="Pan Y."/>
            <person name="Xia L."/>
            <person name="Li J."/>
            <person name="Zhao F."/>
            <person name="Cao W."/>
        </authorList>
    </citation>
    <scope>NUCLEOTIDE SEQUENCE</scope>
    <source>
        <strain evidence="2">Rmic-2018</strain>
        <tissue evidence="2">Larvae</tissue>
    </source>
</reference>
<evidence type="ECO:0000259" key="1">
    <source>
        <dbReference type="Pfam" id="PF13843"/>
    </source>
</evidence>
<protein>
    <recommendedName>
        <fullName evidence="1">PiggyBac transposable element-derived protein domain-containing protein</fullName>
    </recommendedName>
</protein>
<evidence type="ECO:0000313" key="2">
    <source>
        <dbReference type="EMBL" id="KAH8034665.1"/>
    </source>
</evidence>
<dbReference type="EMBL" id="JABSTU010000003">
    <property type="protein sequence ID" value="KAH8034665.1"/>
    <property type="molecule type" value="Genomic_DNA"/>
</dbReference>
<sequence length="105" mass="11904">MVEIFCPCFKKFEPKQQPGAILKLADSETGYTLQFSVYTGKRERPGPHGLAFDVVSSLCSEYLDQRYRIYMDNFYTSAKLLTICWSAKPLPVVPAEKITDVSQLS</sequence>
<organism evidence="2 3">
    <name type="scientific">Rhipicephalus microplus</name>
    <name type="common">Cattle tick</name>
    <name type="synonym">Boophilus microplus</name>
    <dbReference type="NCBI Taxonomy" id="6941"/>
    <lineage>
        <taxon>Eukaryota</taxon>
        <taxon>Metazoa</taxon>
        <taxon>Ecdysozoa</taxon>
        <taxon>Arthropoda</taxon>
        <taxon>Chelicerata</taxon>
        <taxon>Arachnida</taxon>
        <taxon>Acari</taxon>
        <taxon>Parasitiformes</taxon>
        <taxon>Ixodida</taxon>
        <taxon>Ixodoidea</taxon>
        <taxon>Ixodidae</taxon>
        <taxon>Rhipicephalinae</taxon>
        <taxon>Rhipicephalus</taxon>
        <taxon>Boophilus</taxon>
    </lineage>
</organism>
<dbReference type="Pfam" id="PF13843">
    <property type="entry name" value="DDE_Tnp_1_7"/>
    <property type="match status" value="1"/>
</dbReference>
<dbReference type="AlphaFoldDB" id="A0A9J6EJL0"/>
<dbReference type="InterPro" id="IPR029526">
    <property type="entry name" value="PGBD"/>
</dbReference>
<dbReference type="PANTHER" id="PTHR46599">
    <property type="entry name" value="PIGGYBAC TRANSPOSABLE ELEMENT-DERIVED PROTEIN 4"/>
    <property type="match status" value="1"/>
</dbReference>
<gene>
    <name evidence="2" type="ORF">HPB51_000303</name>
</gene>
<dbReference type="PANTHER" id="PTHR46599:SF3">
    <property type="entry name" value="PIGGYBAC TRANSPOSABLE ELEMENT-DERIVED PROTEIN 4"/>
    <property type="match status" value="1"/>
</dbReference>
<evidence type="ECO:0000313" key="3">
    <source>
        <dbReference type="Proteomes" id="UP000821866"/>
    </source>
</evidence>